<protein>
    <recommendedName>
        <fullName evidence="3">AAA domain-containing protein</fullName>
    </recommendedName>
</protein>
<comment type="caution">
    <text evidence="1">The sequence shown here is derived from an EMBL/GenBank/DDBJ whole genome shotgun (WGS) entry which is preliminary data.</text>
</comment>
<dbReference type="Proteomes" id="UP000634476">
    <property type="component" value="Unassembled WGS sequence"/>
</dbReference>
<evidence type="ECO:0000313" key="1">
    <source>
        <dbReference type="EMBL" id="GII03231.1"/>
    </source>
</evidence>
<sequence length="59" mass="6308">MEPRLTRALSAYRVVVVGGPRQVGKTTLARELTGGQGTFRRLDIDTTLATAPVGPGRRS</sequence>
<accession>A0A8J3T0R8</accession>
<reference evidence="1" key="1">
    <citation type="submission" date="2021-01" db="EMBL/GenBank/DDBJ databases">
        <title>Whole genome shotgun sequence of Planobispora takensis NBRC 109077.</title>
        <authorList>
            <person name="Komaki H."/>
            <person name="Tamura T."/>
        </authorList>
    </citation>
    <scope>NUCLEOTIDE SEQUENCE</scope>
    <source>
        <strain evidence="1">NBRC 109077</strain>
    </source>
</reference>
<name>A0A8J3T0R8_9ACTN</name>
<dbReference type="EMBL" id="BOOK01000037">
    <property type="protein sequence ID" value="GII03231.1"/>
    <property type="molecule type" value="Genomic_DNA"/>
</dbReference>
<keyword evidence="2" id="KW-1185">Reference proteome</keyword>
<organism evidence="1 2">
    <name type="scientific">Planobispora takensis</name>
    <dbReference type="NCBI Taxonomy" id="1367882"/>
    <lineage>
        <taxon>Bacteria</taxon>
        <taxon>Bacillati</taxon>
        <taxon>Actinomycetota</taxon>
        <taxon>Actinomycetes</taxon>
        <taxon>Streptosporangiales</taxon>
        <taxon>Streptosporangiaceae</taxon>
        <taxon>Planobispora</taxon>
    </lineage>
</organism>
<gene>
    <name evidence="1" type="ORF">Pta02_52390</name>
</gene>
<evidence type="ECO:0008006" key="3">
    <source>
        <dbReference type="Google" id="ProtNLM"/>
    </source>
</evidence>
<evidence type="ECO:0000313" key="2">
    <source>
        <dbReference type="Proteomes" id="UP000634476"/>
    </source>
</evidence>
<dbReference type="AlphaFoldDB" id="A0A8J3T0R8"/>
<proteinExistence type="predicted"/>